<comment type="caution">
    <text evidence="2">The sequence shown here is derived from an EMBL/GenBank/DDBJ whole genome shotgun (WGS) entry which is preliminary data.</text>
</comment>
<gene>
    <name evidence="2" type="ORF">L4923_26680</name>
</gene>
<organism evidence="2 3">
    <name type="scientific">Mesorhizobium retamae</name>
    <dbReference type="NCBI Taxonomy" id="2912854"/>
    <lineage>
        <taxon>Bacteria</taxon>
        <taxon>Pseudomonadati</taxon>
        <taxon>Pseudomonadota</taxon>
        <taxon>Alphaproteobacteria</taxon>
        <taxon>Hyphomicrobiales</taxon>
        <taxon>Phyllobacteriaceae</taxon>
        <taxon>Mesorhizobium</taxon>
    </lineage>
</organism>
<reference evidence="2 3" key="1">
    <citation type="submission" date="2022-02" db="EMBL/GenBank/DDBJ databases">
        <title>Draft genome sequence of Mezorhizobium retamae strain IRAMC:0171 isolated from Retama raetam nodules.</title>
        <authorList>
            <person name="Bengaied R."/>
            <person name="Sbissi I."/>
            <person name="Huber K."/>
            <person name="Ghodbane F."/>
            <person name="Nouioui I."/>
            <person name="Tarhouni M."/>
            <person name="Gtari M."/>
        </authorList>
    </citation>
    <scope>NUCLEOTIDE SEQUENCE [LARGE SCALE GENOMIC DNA]</scope>
    <source>
        <strain evidence="2 3">IRAMC:0171</strain>
    </source>
</reference>
<dbReference type="NCBIfam" id="NF038065">
    <property type="entry name" value="Pr6Pr"/>
    <property type="match status" value="1"/>
</dbReference>
<feature type="transmembrane region" description="Helical" evidence="1">
    <location>
        <begin position="111"/>
        <end position="127"/>
    </location>
</feature>
<accession>A0ABS9QMG7</accession>
<dbReference type="Proteomes" id="UP001201701">
    <property type="component" value="Unassembled WGS sequence"/>
</dbReference>
<protein>
    <submittedName>
        <fullName evidence="2">Pr6Pr family membrane protein</fullName>
    </submittedName>
</protein>
<evidence type="ECO:0000313" key="3">
    <source>
        <dbReference type="Proteomes" id="UP001201701"/>
    </source>
</evidence>
<dbReference type="EMBL" id="JAKREW010000048">
    <property type="protein sequence ID" value="MCG7508630.1"/>
    <property type="molecule type" value="Genomic_DNA"/>
</dbReference>
<evidence type="ECO:0000256" key="1">
    <source>
        <dbReference type="SAM" id="Phobius"/>
    </source>
</evidence>
<proteinExistence type="predicted"/>
<keyword evidence="3" id="KW-1185">Reference proteome</keyword>
<feature type="transmembrane region" description="Helical" evidence="1">
    <location>
        <begin position="139"/>
        <end position="157"/>
    </location>
</feature>
<name>A0ABS9QMG7_9HYPH</name>
<dbReference type="RefSeq" id="WP_239370139.1">
    <property type="nucleotide sequence ID" value="NZ_JAKREW010000048.1"/>
</dbReference>
<evidence type="ECO:0000313" key="2">
    <source>
        <dbReference type="EMBL" id="MCG7508630.1"/>
    </source>
</evidence>
<feature type="transmembrane region" description="Helical" evidence="1">
    <location>
        <begin position="77"/>
        <end position="99"/>
    </location>
</feature>
<feature type="transmembrane region" description="Helical" evidence="1">
    <location>
        <begin position="44"/>
        <end position="65"/>
    </location>
</feature>
<keyword evidence="1" id="KW-0812">Transmembrane</keyword>
<sequence>MNGRVGVASVTAIVTWTALGLQFSLIVDHMTAGGASAGQAIWRFFGFFTILTNCAVAIVATAMAFRAKRALGDPRVRLATVTAIAMVGIVYSIALRSIWNPEGWQAVADHALHDATPLLFLLSWILADHGSLRWRDIVWAVVPPALYCAYAFARGALEGWYAYWFLDPRALGGGQMATNIGLLLAAFSFVGLAFIAADRWLSQRR</sequence>
<dbReference type="InterPro" id="IPR049713">
    <property type="entry name" value="Pr6Pr-like"/>
</dbReference>
<feature type="transmembrane region" description="Helical" evidence="1">
    <location>
        <begin position="177"/>
        <end position="197"/>
    </location>
</feature>
<keyword evidence="1" id="KW-0472">Membrane</keyword>
<keyword evidence="1" id="KW-1133">Transmembrane helix</keyword>